<dbReference type="GO" id="GO:0030435">
    <property type="term" value="P:sporulation resulting in formation of a cellular spore"/>
    <property type="evidence" value="ECO:0007669"/>
    <property type="project" value="UniProtKB-KW"/>
</dbReference>
<sequence>MDMKRAQEIFSSQNRIPVSYRGKNIWIAELNSGSNTAKIKDDIFSAETREVPVMDLNE</sequence>
<dbReference type="EMBL" id="WBZB01000039">
    <property type="protein sequence ID" value="KAB3528814.1"/>
    <property type="molecule type" value="Genomic_DNA"/>
</dbReference>
<organism evidence="4 5">
    <name type="scientific">Alkaliphilus serpentinus</name>
    <dbReference type="NCBI Taxonomy" id="1482731"/>
    <lineage>
        <taxon>Bacteria</taxon>
        <taxon>Bacillati</taxon>
        <taxon>Bacillota</taxon>
        <taxon>Clostridia</taxon>
        <taxon>Peptostreptococcales</taxon>
        <taxon>Natronincolaceae</taxon>
        <taxon>Alkaliphilus</taxon>
    </lineage>
</organism>
<protein>
    <submittedName>
        <fullName evidence="4">H-type small acid-soluble spore protein</fullName>
    </submittedName>
</protein>
<evidence type="ECO:0000256" key="3">
    <source>
        <dbReference type="ARBA" id="ARBA00022969"/>
    </source>
</evidence>
<reference evidence="4 5" key="1">
    <citation type="submission" date="2019-10" db="EMBL/GenBank/DDBJ databases">
        <title>Alkaliphilus serpentinus sp. nov. and Alkaliphilus pronyensis sp. nov., two novel anaerobic alkaliphilic species isolated from the serpentinized-hosted hydrothermal field of the Prony Bay (New Caledonia).</title>
        <authorList>
            <person name="Postec A."/>
        </authorList>
    </citation>
    <scope>NUCLEOTIDE SEQUENCE [LARGE SCALE GENOMIC DNA]</scope>
    <source>
        <strain evidence="4 5">LacT</strain>
    </source>
</reference>
<evidence type="ECO:0000256" key="2">
    <source>
        <dbReference type="ARBA" id="ARBA00006573"/>
    </source>
</evidence>
<dbReference type="Proteomes" id="UP000465601">
    <property type="component" value="Unassembled WGS sequence"/>
</dbReference>
<proteinExistence type="inferred from homology"/>
<comment type="caution">
    <text evidence="4">The sequence shown here is derived from an EMBL/GenBank/DDBJ whole genome shotgun (WGS) entry which is preliminary data.</text>
</comment>
<dbReference type="InterPro" id="IPR012610">
    <property type="entry name" value="SASP_SspH"/>
</dbReference>
<comment type="subcellular location">
    <subcellularLocation>
        <location evidence="1">Spore core</location>
    </subcellularLocation>
</comment>
<dbReference type="GO" id="GO:0030436">
    <property type="term" value="P:asexual sporulation"/>
    <property type="evidence" value="ECO:0007669"/>
    <property type="project" value="InterPro"/>
</dbReference>
<dbReference type="Pfam" id="PF08141">
    <property type="entry name" value="SspH"/>
    <property type="match status" value="1"/>
</dbReference>
<dbReference type="NCBIfam" id="TIGR02861">
    <property type="entry name" value="SASP_H"/>
    <property type="match status" value="1"/>
</dbReference>
<dbReference type="GO" id="GO:0042601">
    <property type="term" value="C:endospore-forming forespore"/>
    <property type="evidence" value="ECO:0007669"/>
    <property type="project" value="InterPro"/>
</dbReference>
<gene>
    <name evidence="4" type="ORF">F8153_10845</name>
</gene>
<keyword evidence="3" id="KW-0749">Sporulation</keyword>
<name>A0A833M6P4_9FIRM</name>
<dbReference type="AlphaFoldDB" id="A0A833M6P4"/>
<evidence type="ECO:0000256" key="1">
    <source>
        <dbReference type="ARBA" id="ARBA00004288"/>
    </source>
</evidence>
<keyword evidence="5" id="KW-1185">Reference proteome</keyword>
<dbReference type="OrthoDB" id="1683648at2"/>
<comment type="similarity">
    <text evidence="2">Belongs to the SspH family.</text>
</comment>
<evidence type="ECO:0000313" key="4">
    <source>
        <dbReference type="EMBL" id="KAB3528814.1"/>
    </source>
</evidence>
<evidence type="ECO:0000313" key="5">
    <source>
        <dbReference type="Proteomes" id="UP000465601"/>
    </source>
</evidence>
<accession>A0A833M6P4</accession>